<protein>
    <submittedName>
        <fullName evidence="2">Polysaccharide deacetylase</fullName>
    </submittedName>
</protein>
<dbReference type="EMBL" id="DXBO01000087">
    <property type="protein sequence ID" value="HIZ48231.1"/>
    <property type="molecule type" value="Genomic_DNA"/>
</dbReference>
<dbReference type="InterPro" id="IPR050248">
    <property type="entry name" value="Polysacc_deacetylase_ArnD"/>
</dbReference>
<feature type="domain" description="NodB homology" evidence="1">
    <location>
        <begin position="48"/>
        <end position="245"/>
    </location>
</feature>
<reference evidence="2" key="2">
    <citation type="submission" date="2021-04" db="EMBL/GenBank/DDBJ databases">
        <authorList>
            <person name="Gilroy R."/>
        </authorList>
    </citation>
    <scope>NUCLEOTIDE SEQUENCE</scope>
    <source>
        <strain evidence="2">3436</strain>
    </source>
</reference>
<dbReference type="PANTHER" id="PTHR10587:SF125">
    <property type="entry name" value="POLYSACCHARIDE DEACETYLASE YHEN-RELATED"/>
    <property type="match status" value="1"/>
</dbReference>
<dbReference type="PANTHER" id="PTHR10587">
    <property type="entry name" value="GLYCOSYL TRANSFERASE-RELATED"/>
    <property type="match status" value="1"/>
</dbReference>
<dbReference type="InterPro" id="IPR002509">
    <property type="entry name" value="NODB_dom"/>
</dbReference>
<dbReference type="GO" id="GO:0005975">
    <property type="term" value="P:carbohydrate metabolic process"/>
    <property type="evidence" value="ECO:0007669"/>
    <property type="project" value="InterPro"/>
</dbReference>
<dbReference type="Pfam" id="PF01522">
    <property type="entry name" value="Polysacc_deac_1"/>
    <property type="match status" value="1"/>
</dbReference>
<accession>A0A9D2JFS9</accession>
<evidence type="ECO:0000259" key="1">
    <source>
        <dbReference type="PROSITE" id="PS51677"/>
    </source>
</evidence>
<dbReference type="SUPFAM" id="SSF88713">
    <property type="entry name" value="Glycoside hydrolase/deacetylase"/>
    <property type="match status" value="1"/>
</dbReference>
<dbReference type="Gene3D" id="3.20.20.370">
    <property type="entry name" value="Glycoside hydrolase/deacetylase"/>
    <property type="match status" value="1"/>
</dbReference>
<dbReference type="PROSITE" id="PS51677">
    <property type="entry name" value="NODB"/>
    <property type="match status" value="1"/>
</dbReference>
<dbReference type="Proteomes" id="UP000824031">
    <property type="component" value="Unassembled WGS sequence"/>
</dbReference>
<proteinExistence type="predicted"/>
<gene>
    <name evidence="2" type="ORF">H9810_05890</name>
</gene>
<organism evidence="2 3">
    <name type="scientific">Candidatus Gemmiger excrementavium</name>
    <dbReference type="NCBI Taxonomy" id="2838608"/>
    <lineage>
        <taxon>Bacteria</taxon>
        <taxon>Bacillati</taxon>
        <taxon>Bacillota</taxon>
        <taxon>Clostridia</taxon>
        <taxon>Eubacteriales</taxon>
        <taxon>Gemmiger</taxon>
    </lineage>
</organism>
<dbReference type="InterPro" id="IPR011330">
    <property type="entry name" value="Glyco_hydro/deAcase_b/a-brl"/>
</dbReference>
<comment type="caution">
    <text evidence="2">The sequence shown here is derived from an EMBL/GenBank/DDBJ whole genome shotgun (WGS) entry which is preliminary data.</text>
</comment>
<reference evidence="2" key="1">
    <citation type="journal article" date="2021" name="PeerJ">
        <title>Extensive microbial diversity within the chicken gut microbiome revealed by metagenomics and culture.</title>
        <authorList>
            <person name="Gilroy R."/>
            <person name="Ravi A."/>
            <person name="Getino M."/>
            <person name="Pursley I."/>
            <person name="Horton D.L."/>
            <person name="Alikhan N.F."/>
            <person name="Baker D."/>
            <person name="Gharbi K."/>
            <person name="Hall N."/>
            <person name="Watson M."/>
            <person name="Adriaenssens E.M."/>
            <person name="Foster-Nyarko E."/>
            <person name="Jarju S."/>
            <person name="Secka A."/>
            <person name="Antonio M."/>
            <person name="Oren A."/>
            <person name="Chaudhuri R.R."/>
            <person name="La Ragione R."/>
            <person name="Hildebrand F."/>
            <person name="Pallen M.J."/>
        </authorList>
    </citation>
    <scope>NUCLEOTIDE SEQUENCE</scope>
    <source>
        <strain evidence="2">3436</strain>
    </source>
</reference>
<evidence type="ECO:0000313" key="3">
    <source>
        <dbReference type="Proteomes" id="UP000824031"/>
    </source>
</evidence>
<sequence>MLTIVLLVLAILLLEGLHRLYHRSYEETQVPNDCFAAAAATGESAVPKIVCLTFDDGPSCHTGEILDILAEQQVPATFFVCAQEINEPYLPLVAQIAAQGHQVAMHSATHKYSRIYQNTDAFWQDIKALRQALEPYLPLDSLTWLRFPGGSTNTVSHKYGGSSIMKTLKTQTEEKGWHWIDWNVCGEDATAAHPDAAQILKNIQEDAKGHDTCVVLLHDAKAASHTAEALPEIIRWFQAEGYTFYTVEQMSELQSGDK</sequence>
<dbReference type="CDD" id="cd10944">
    <property type="entry name" value="CE4_SmPgdA_like"/>
    <property type="match status" value="1"/>
</dbReference>
<dbReference type="AlphaFoldDB" id="A0A9D2JFS9"/>
<evidence type="ECO:0000313" key="2">
    <source>
        <dbReference type="EMBL" id="HIZ48231.1"/>
    </source>
</evidence>
<dbReference type="GO" id="GO:0016810">
    <property type="term" value="F:hydrolase activity, acting on carbon-nitrogen (but not peptide) bonds"/>
    <property type="evidence" value="ECO:0007669"/>
    <property type="project" value="InterPro"/>
</dbReference>
<name>A0A9D2JFS9_9FIRM</name>